<keyword evidence="1" id="KW-0238">DNA-binding</keyword>
<name>A0A7Z7BS43_9HYPH</name>
<dbReference type="GO" id="GO:0003677">
    <property type="term" value="F:DNA binding"/>
    <property type="evidence" value="ECO:0007669"/>
    <property type="project" value="UniProtKB-KW"/>
</dbReference>
<comment type="caution">
    <text evidence="1">The sequence shown here is derived from an EMBL/GenBank/DDBJ whole genome shotgun (WGS) entry which is preliminary data.</text>
</comment>
<proteinExistence type="predicted"/>
<accession>A0A7Z7BS43</accession>
<organism evidence="1 2">
    <name type="scientific">Agrobacterium fabrum</name>
    <dbReference type="NCBI Taxonomy" id="1176649"/>
    <lineage>
        <taxon>Bacteria</taxon>
        <taxon>Pseudomonadati</taxon>
        <taxon>Pseudomonadota</taxon>
        <taxon>Alphaproteobacteria</taxon>
        <taxon>Hyphomicrobiales</taxon>
        <taxon>Rhizobiaceae</taxon>
        <taxon>Rhizobium/Agrobacterium group</taxon>
        <taxon>Agrobacterium</taxon>
        <taxon>Agrobacterium tumefaciens complex</taxon>
    </lineage>
</organism>
<dbReference type="AlphaFoldDB" id="A0A7Z7BS43"/>
<evidence type="ECO:0000313" key="2">
    <source>
        <dbReference type="Proteomes" id="UP000198917"/>
    </source>
</evidence>
<sequence length="61" mass="6484">MPPQGYERCGATGPVKACIMAAGFSQPENGNKDTLVHISAVECAEMCELLDGRRNCNLQSA</sequence>
<dbReference type="EMBL" id="FNEW01000008">
    <property type="protein sequence ID" value="SDK38811.1"/>
    <property type="molecule type" value="Genomic_DNA"/>
</dbReference>
<reference evidence="1 2" key="1">
    <citation type="submission" date="2016-10" db="EMBL/GenBank/DDBJ databases">
        <authorList>
            <person name="Varghese N."/>
            <person name="Submissions S."/>
        </authorList>
    </citation>
    <scope>NUCLEOTIDE SEQUENCE [LARGE SCALE GENOMIC DNA]</scope>
    <source>
        <strain evidence="1 2">PDC82</strain>
    </source>
</reference>
<gene>
    <name evidence="1" type="ORF">SAMN05428983_4779</name>
</gene>
<evidence type="ECO:0000313" key="1">
    <source>
        <dbReference type="EMBL" id="SDK38811.1"/>
    </source>
</evidence>
<dbReference type="Proteomes" id="UP000198917">
    <property type="component" value="Unassembled WGS sequence"/>
</dbReference>
<protein>
    <submittedName>
        <fullName evidence="1">Cold-shock DNA-binding protein family</fullName>
    </submittedName>
</protein>